<feature type="domain" description="Thioredoxin" evidence="7">
    <location>
        <begin position="127"/>
        <end position="280"/>
    </location>
</feature>
<evidence type="ECO:0000256" key="3">
    <source>
        <dbReference type="ARBA" id="ARBA00023157"/>
    </source>
</evidence>
<reference evidence="8" key="1">
    <citation type="submission" date="2025-05" db="UniProtKB">
        <authorList>
            <consortium name="RefSeq"/>
        </authorList>
    </citation>
    <scope>NUCLEOTIDE SEQUENCE [LARGE SCALE GENOMIC DNA]</scope>
</reference>
<evidence type="ECO:0000313" key="8">
    <source>
        <dbReference type="Proteomes" id="UP001652625"/>
    </source>
</evidence>
<dbReference type="SUPFAM" id="SSF52833">
    <property type="entry name" value="Thioredoxin-like"/>
    <property type="match status" value="2"/>
</dbReference>
<evidence type="ECO:0000256" key="1">
    <source>
        <dbReference type="ARBA" id="ARBA00001182"/>
    </source>
</evidence>
<evidence type="ECO:0000256" key="4">
    <source>
        <dbReference type="ARBA" id="ARBA00023235"/>
    </source>
</evidence>
<dbReference type="GeneID" id="100199495"/>
<keyword evidence="5" id="KW-0676">Redox-active center</keyword>
<dbReference type="Pfam" id="PF07749">
    <property type="entry name" value="ERp29"/>
    <property type="match status" value="1"/>
</dbReference>
<proteinExistence type="predicted"/>
<evidence type="ECO:0000256" key="5">
    <source>
        <dbReference type="ARBA" id="ARBA00023284"/>
    </source>
</evidence>
<evidence type="ECO:0000256" key="2">
    <source>
        <dbReference type="ARBA" id="ARBA00012723"/>
    </source>
</evidence>
<keyword evidence="8" id="KW-1185">Reference proteome</keyword>
<dbReference type="PROSITE" id="PS51352">
    <property type="entry name" value="THIOREDOXIN_2"/>
    <property type="match status" value="1"/>
</dbReference>
<evidence type="ECO:0000259" key="7">
    <source>
        <dbReference type="PROSITE" id="PS51352"/>
    </source>
</evidence>
<dbReference type="InterPro" id="IPR036356">
    <property type="entry name" value="ERp29_C_sf"/>
</dbReference>
<dbReference type="InterPro" id="IPR011679">
    <property type="entry name" value="ERp29_C"/>
</dbReference>
<dbReference type="InterPro" id="IPR036249">
    <property type="entry name" value="Thioredoxin-like_sf"/>
</dbReference>
<name>A0ABM4B5U4_HYDVU</name>
<dbReference type="SUPFAM" id="SSF47933">
    <property type="entry name" value="ERP29 C domain-like"/>
    <property type="match status" value="1"/>
</dbReference>
<organism evidence="8 9">
    <name type="scientific">Hydra vulgaris</name>
    <name type="common">Hydra</name>
    <name type="synonym">Hydra attenuata</name>
    <dbReference type="NCBI Taxonomy" id="6087"/>
    <lineage>
        <taxon>Eukaryota</taxon>
        <taxon>Metazoa</taxon>
        <taxon>Cnidaria</taxon>
        <taxon>Hydrozoa</taxon>
        <taxon>Hydroidolina</taxon>
        <taxon>Anthoathecata</taxon>
        <taxon>Aplanulata</taxon>
        <taxon>Hydridae</taxon>
        <taxon>Hydra</taxon>
    </lineage>
</organism>
<keyword evidence="6" id="KW-0732">Signal</keyword>
<dbReference type="InterPro" id="IPR013766">
    <property type="entry name" value="Thioredoxin_domain"/>
</dbReference>
<dbReference type="Proteomes" id="UP001652625">
    <property type="component" value="Chromosome 01"/>
</dbReference>
<keyword evidence="4" id="KW-0413">Isomerase</keyword>
<evidence type="ECO:0000256" key="6">
    <source>
        <dbReference type="SAM" id="SignalP"/>
    </source>
</evidence>
<feature type="chain" id="PRO_5046057422" description="protein disulfide-isomerase" evidence="6">
    <location>
        <begin position="29"/>
        <end position="373"/>
    </location>
</feature>
<dbReference type="EC" id="5.3.4.1" evidence="2"/>
<dbReference type="PANTHER" id="PTHR45672">
    <property type="entry name" value="PROTEIN DISULFIDE-ISOMERASE C17H9.14C-RELATED"/>
    <property type="match status" value="1"/>
</dbReference>
<dbReference type="Gene3D" id="1.20.1150.12">
    <property type="entry name" value="Endoplasmic reticulum resident protein 29, C-terminal domain"/>
    <property type="match status" value="1"/>
</dbReference>
<feature type="signal peptide" evidence="6">
    <location>
        <begin position="1"/>
        <end position="28"/>
    </location>
</feature>
<accession>A0ABM4B5U4</accession>
<dbReference type="InterPro" id="IPR051063">
    <property type="entry name" value="PDI"/>
</dbReference>
<comment type="catalytic activity">
    <reaction evidence="1">
        <text>Catalyzes the rearrangement of -S-S- bonds in proteins.</text>
        <dbReference type="EC" id="5.3.4.1"/>
    </reaction>
</comment>
<dbReference type="Pfam" id="PF00085">
    <property type="entry name" value="Thioredoxin"/>
    <property type="match status" value="2"/>
</dbReference>
<dbReference type="RefSeq" id="XP_065644207.1">
    <property type="nucleotide sequence ID" value="XM_065788135.1"/>
</dbReference>
<reference evidence="9" key="2">
    <citation type="submission" date="2025-08" db="UniProtKB">
        <authorList>
            <consortium name="RefSeq"/>
        </authorList>
    </citation>
    <scope>IDENTIFICATION</scope>
</reference>
<protein>
    <recommendedName>
        <fullName evidence="2">protein disulfide-isomerase</fullName>
        <ecNumber evidence="2">5.3.4.1</ecNumber>
    </recommendedName>
</protein>
<dbReference type="CDD" id="cd02961">
    <property type="entry name" value="PDI_a_family"/>
    <property type="match status" value="1"/>
</dbReference>
<evidence type="ECO:0000313" key="9">
    <source>
        <dbReference type="RefSeq" id="XP_065644207.1"/>
    </source>
</evidence>
<sequence>MKTKTSCFASIILDMNLLWIFEISLVLCIEINEENIEDHLKKEKFSLVLFFAPWLKSCDKVVGVISEVEAYFRNRDDIFIGKIDTYKSLKLASHFRIDDYCSLKYFVKGSKVPESYEDTISKESIIKFIEAKSNDQELTDSLYKEPLIELNLDNFDRVVKNENKFVIVYFYTSWCKKCTLLSKTIRQVAQIFQNDKDCVIAQLDGEKWFNITVKEKIGVYPTFVSYSKTEKDGKLYYPGKFDENWTYYNITKFLNINCGLRKGTAEAEDEKVGTLDELNVYAKHFMQQIDTKRKKTVRHVIQLIQEFSPHKRWKGEIYVDLMTTIMKEGDIYISNEINRIERLLHAGIVQDKENLIQKKNILKEFNYYNRDEL</sequence>
<gene>
    <name evidence="9" type="primary">LOC100199495</name>
</gene>
<dbReference type="Gene3D" id="3.40.30.10">
    <property type="entry name" value="Glutaredoxin"/>
    <property type="match status" value="2"/>
</dbReference>
<dbReference type="PANTHER" id="PTHR45672:SF11">
    <property type="entry name" value="PROTEIN DISULFIDE-ISOMERASE C17H9.14C"/>
    <property type="match status" value="1"/>
</dbReference>
<keyword evidence="3" id="KW-1015">Disulfide bond</keyword>